<feature type="non-terminal residue" evidence="2">
    <location>
        <position position="403"/>
    </location>
</feature>
<evidence type="ECO:0000313" key="3">
    <source>
        <dbReference type="Proteomes" id="UP000479190"/>
    </source>
</evidence>
<name>A0A6H5I8J3_9HYME</name>
<dbReference type="Gene3D" id="3.10.10.10">
    <property type="entry name" value="HIV Type 1 Reverse Transcriptase, subunit A, domain 1"/>
    <property type="match status" value="1"/>
</dbReference>
<keyword evidence="3" id="KW-1185">Reference proteome</keyword>
<gene>
    <name evidence="2" type="ORF">TBRA_LOCUS4850</name>
</gene>
<reference evidence="2 3" key="1">
    <citation type="submission" date="2020-02" db="EMBL/GenBank/DDBJ databases">
        <authorList>
            <person name="Ferguson B K."/>
        </authorList>
    </citation>
    <scope>NUCLEOTIDE SEQUENCE [LARGE SCALE GENOMIC DNA]</scope>
</reference>
<dbReference type="SUPFAM" id="SSF56672">
    <property type="entry name" value="DNA/RNA polymerases"/>
    <property type="match status" value="1"/>
</dbReference>
<dbReference type="OrthoDB" id="425619at2759"/>
<dbReference type="EMBL" id="CADCXV010000693">
    <property type="protein sequence ID" value="CAB0032926.1"/>
    <property type="molecule type" value="Genomic_DNA"/>
</dbReference>
<feature type="region of interest" description="Disordered" evidence="1">
    <location>
        <begin position="148"/>
        <end position="188"/>
    </location>
</feature>
<evidence type="ECO:0000313" key="2">
    <source>
        <dbReference type="EMBL" id="CAB0032926.1"/>
    </source>
</evidence>
<dbReference type="AlphaFoldDB" id="A0A6H5I8J3"/>
<dbReference type="GO" id="GO:0071897">
    <property type="term" value="P:DNA biosynthetic process"/>
    <property type="evidence" value="ECO:0007669"/>
    <property type="project" value="UniProtKB-ARBA"/>
</dbReference>
<organism evidence="2 3">
    <name type="scientific">Trichogramma brassicae</name>
    <dbReference type="NCBI Taxonomy" id="86971"/>
    <lineage>
        <taxon>Eukaryota</taxon>
        <taxon>Metazoa</taxon>
        <taxon>Ecdysozoa</taxon>
        <taxon>Arthropoda</taxon>
        <taxon>Hexapoda</taxon>
        <taxon>Insecta</taxon>
        <taxon>Pterygota</taxon>
        <taxon>Neoptera</taxon>
        <taxon>Endopterygota</taxon>
        <taxon>Hymenoptera</taxon>
        <taxon>Apocrita</taxon>
        <taxon>Proctotrupomorpha</taxon>
        <taxon>Chalcidoidea</taxon>
        <taxon>Trichogrammatidae</taxon>
        <taxon>Trichogramma</taxon>
    </lineage>
</organism>
<sequence>AQLQQESYPPPEPTPTSFIETLRIVRSCTLKHAIYTKDDAPINAKPYRFPAALREELHRQVNEMIETGIVETSESSYRSNIFLVPNHQIKKGIKDMCNNLAQINEIAREKLVAAKLRAKYYYDKKANAINFKVGDSRRREREREEELRRLEREREEARIQAQHTQSIESTESAEGEEPLLRKKRPAPHIPTAPMYPPIRMSMAQLQQESYPPPEPTPTSFIETLRIVRSLFYCPRPRKTEKSQSTISVRGETEADKYVLWGFLFSRHRPVYYFSYTVARKSLFPLCAAAGKLHESCLWQLVLIKQMSVSINRLMMITKQNLEFNKSMLKYLCAVPYGFYYLTRGLDHATNETPRLTLCTRRAPYLFLTVLKYSLLSNARAHDTFLLKFAKKRCENSLMPLWPA</sequence>
<evidence type="ECO:0000256" key="1">
    <source>
        <dbReference type="SAM" id="MobiDB-lite"/>
    </source>
</evidence>
<feature type="compositionally biased region" description="Basic and acidic residues" evidence="1">
    <location>
        <begin position="148"/>
        <end position="158"/>
    </location>
</feature>
<feature type="compositionally biased region" description="Polar residues" evidence="1">
    <location>
        <begin position="161"/>
        <end position="170"/>
    </location>
</feature>
<protein>
    <submittedName>
        <fullName evidence="2">Uncharacterized protein</fullName>
    </submittedName>
</protein>
<feature type="non-terminal residue" evidence="2">
    <location>
        <position position="1"/>
    </location>
</feature>
<dbReference type="Proteomes" id="UP000479190">
    <property type="component" value="Unassembled WGS sequence"/>
</dbReference>
<accession>A0A6H5I8J3</accession>
<proteinExistence type="predicted"/>
<dbReference type="InterPro" id="IPR043502">
    <property type="entry name" value="DNA/RNA_pol_sf"/>
</dbReference>